<protein>
    <submittedName>
        <fullName evidence="4">NADH:flavin oxidoreductase</fullName>
    </submittedName>
</protein>
<dbReference type="Gene3D" id="3.20.20.70">
    <property type="entry name" value="Aldolase class I"/>
    <property type="match status" value="1"/>
</dbReference>
<dbReference type="InterPro" id="IPR013785">
    <property type="entry name" value="Aldolase_TIM"/>
</dbReference>
<dbReference type="SUPFAM" id="SSF51395">
    <property type="entry name" value="FMN-linked oxidoreductases"/>
    <property type="match status" value="1"/>
</dbReference>
<dbReference type="GO" id="GO:0016491">
    <property type="term" value="F:oxidoreductase activity"/>
    <property type="evidence" value="ECO:0007669"/>
    <property type="project" value="UniProtKB-KW"/>
</dbReference>
<reference evidence="4" key="2">
    <citation type="submission" date="2019-11" db="EMBL/GenBank/DDBJ databases">
        <authorList>
            <consortium name="NCBI Pathogen Detection Project"/>
        </authorList>
    </citation>
    <scope>NUCLEOTIDE SEQUENCE</scope>
    <source>
        <strain evidence="4">Ecoli[ST-219]</strain>
    </source>
</reference>
<dbReference type="AlphaFoldDB" id="A0A246NSE2"/>
<evidence type="ECO:0000313" key="4">
    <source>
        <dbReference type="EMBL" id="HAJ5150618.1"/>
    </source>
</evidence>
<comment type="caution">
    <text evidence="4">The sequence shown here is derived from an EMBL/GenBank/DDBJ whole genome shotgun (WGS) entry which is preliminary data.</text>
</comment>
<organism evidence="4">
    <name type="scientific">Escherichia coli</name>
    <dbReference type="NCBI Taxonomy" id="562"/>
    <lineage>
        <taxon>Bacteria</taxon>
        <taxon>Pseudomonadati</taxon>
        <taxon>Pseudomonadota</taxon>
        <taxon>Gammaproteobacteria</taxon>
        <taxon>Enterobacterales</taxon>
        <taxon>Enterobacteriaceae</taxon>
        <taxon>Escherichia</taxon>
    </lineage>
</organism>
<feature type="domain" description="NADH:flavin oxidoreductase/NADH oxidase N-terminal" evidence="3">
    <location>
        <begin position="7"/>
        <end position="342"/>
    </location>
</feature>
<gene>
    <name evidence="4" type="ORF">HLZ50_11305</name>
</gene>
<dbReference type="CDD" id="cd04735">
    <property type="entry name" value="OYE_like_4_FMN"/>
    <property type="match status" value="1"/>
</dbReference>
<dbReference type="GO" id="GO:0010181">
    <property type="term" value="F:FMN binding"/>
    <property type="evidence" value="ECO:0007669"/>
    <property type="project" value="InterPro"/>
</dbReference>
<proteinExistence type="predicted"/>
<dbReference type="PANTHER" id="PTHR43656:SF2">
    <property type="entry name" value="BINDING OXIDOREDUCTASE, PUTATIVE (AFU_ORTHOLOGUE AFUA_2G08260)-RELATED"/>
    <property type="match status" value="1"/>
</dbReference>
<accession>A0A246NSE2</accession>
<keyword evidence="1" id="KW-0285">Flavoprotein</keyword>
<reference evidence="4" key="1">
    <citation type="journal article" date="2018" name="Genome Biol.">
        <title>SKESA: strategic k-mer extension for scrupulous assemblies.</title>
        <authorList>
            <person name="Souvorov A."/>
            <person name="Agarwala R."/>
            <person name="Lipman D.J."/>
        </authorList>
    </citation>
    <scope>NUCLEOTIDE SEQUENCE [LARGE SCALE GENOMIC DNA]</scope>
    <source>
        <strain evidence="4">Ecoli[ST-219]</strain>
        <strain>ecoli[ST-219]</strain>
    </source>
</reference>
<dbReference type="RefSeq" id="WP_021577031.1">
    <property type="nucleotide sequence ID" value="NZ_BFJX01000004.1"/>
</dbReference>
<dbReference type="InterPro" id="IPR001155">
    <property type="entry name" value="OxRdtase_FMN_N"/>
</dbReference>
<evidence type="ECO:0000256" key="1">
    <source>
        <dbReference type="ARBA" id="ARBA00022630"/>
    </source>
</evidence>
<sequence length="380" mass="41839">MTNKHPSLFSPFMLTEKIKLRNRIVMAPMTTWSANPDGTISEQELEFYKRRSQNVGLVITGCTYITPSGIGFTHEFAAYDDRFINSLEKLAAAAKSGGAPAILQIFHAGNKAIPELVPNNDVISASASSVKSGDFMKRVVQSREMTENEIQETIRAFGDVTKRAIKAGFDGIELHGAHGFLLQNFFSPLFNQRNDRWGGDLEGRMRFPLAVLQEVKNVVYEYATKPFAIGYRISPEESATGGLRIEDTYKLLDRLISSGISYIHTSLVSINDSYPVESPNGPRTIELILNHIAGRVPVIAAGKIRTPSQAQEAISTGLPLVAIGKGLVINPEWVTLAESGRGHEIQTTLNPQLVPELTIPDKLWDQIQASKGTGWFPLMD</sequence>
<dbReference type="EMBL" id="DABGKZ010000012">
    <property type="protein sequence ID" value="HAJ5150618.1"/>
    <property type="molecule type" value="Genomic_DNA"/>
</dbReference>
<dbReference type="InterPro" id="IPR051799">
    <property type="entry name" value="NADH_flavin_oxidoreductase"/>
</dbReference>
<dbReference type="PANTHER" id="PTHR43656">
    <property type="entry name" value="BINDING OXIDOREDUCTASE, PUTATIVE (AFU_ORTHOLOGUE AFUA_2G08260)-RELATED"/>
    <property type="match status" value="1"/>
</dbReference>
<dbReference type="Pfam" id="PF00724">
    <property type="entry name" value="Oxidored_FMN"/>
    <property type="match status" value="1"/>
</dbReference>
<evidence type="ECO:0000259" key="3">
    <source>
        <dbReference type="Pfam" id="PF00724"/>
    </source>
</evidence>
<dbReference type="Proteomes" id="UP000840371">
    <property type="component" value="Unassembled WGS sequence"/>
</dbReference>
<name>A0A246NSE2_ECOLX</name>
<keyword evidence="2" id="KW-0560">Oxidoreductase</keyword>
<evidence type="ECO:0000256" key="2">
    <source>
        <dbReference type="ARBA" id="ARBA00023002"/>
    </source>
</evidence>